<organism evidence="2 3">
    <name type="scientific">Streptomyces finlayi</name>
    <dbReference type="NCBI Taxonomy" id="67296"/>
    <lineage>
        <taxon>Bacteria</taxon>
        <taxon>Bacillati</taxon>
        <taxon>Actinomycetota</taxon>
        <taxon>Actinomycetes</taxon>
        <taxon>Kitasatosporales</taxon>
        <taxon>Streptomycetaceae</taxon>
        <taxon>Streptomyces</taxon>
    </lineage>
</organism>
<evidence type="ECO:0008006" key="4">
    <source>
        <dbReference type="Google" id="ProtNLM"/>
    </source>
</evidence>
<feature type="region of interest" description="Disordered" evidence="1">
    <location>
        <begin position="1"/>
        <end position="30"/>
    </location>
</feature>
<feature type="compositionally biased region" description="Basic and acidic residues" evidence="1">
    <location>
        <begin position="15"/>
        <end position="29"/>
    </location>
</feature>
<accession>A0A7G7BUC6</accession>
<dbReference type="EMBL" id="CP045702">
    <property type="protein sequence ID" value="QNE78941.1"/>
    <property type="molecule type" value="Genomic_DNA"/>
</dbReference>
<dbReference type="SUPFAM" id="SSF51735">
    <property type="entry name" value="NAD(P)-binding Rossmann-fold domains"/>
    <property type="match status" value="1"/>
</dbReference>
<reference evidence="3" key="1">
    <citation type="submission" date="2019-10" db="EMBL/GenBank/DDBJ databases">
        <title>Antimicrobial potential of Antarctic Bacteria.</title>
        <authorList>
            <person name="Benaud N."/>
            <person name="Edwards R.J."/>
            <person name="Ferrari B.C."/>
        </authorList>
    </citation>
    <scope>NUCLEOTIDE SEQUENCE [LARGE SCALE GENOMIC DNA]</scope>
    <source>
        <strain evidence="3">NBSH44</strain>
    </source>
</reference>
<dbReference type="Proteomes" id="UP000515307">
    <property type="component" value="Chromosome"/>
</dbReference>
<proteinExistence type="predicted"/>
<dbReference type="KEGG" id="sfiy:F0344_34025"/>
<sequence length="97" mass="10207">MRALQPHVSSQARFFRKDRQGADRPHRETALVTGSTQGIGAAIATGLARAGARVAGKGCTEGLPPPGARSGWTADTWTRSSRDPGRPCGNPRSPGWT</sequence>
<evidence type="ECO:0000256" key="1">
    <source>
        <dbReference type="SAM" id="MobiDB-lite"/>
    </source>
</evidence>
<gene>
    <name evidence="2" type="ORF">F0344_34025</name>
</gene>
<name>A0A7G7BUC6_9ACTN</name>
<feature type="region of interest" description="Disordered" evidence="1">
    <location>
        <begin position="58"/>
        <end position="97"/>
    </location>
</feature>
<dbReference type="Gene3D" id="3.40.50.720">
    <property type="entry name" value="NAD(P)-binding Rossmann-like Domain"/>
    <property type="match status" value="1"/>
</dbReference>
<evidence type="ECO:0000313" key="2">
    <source>
        <dbReference type="EMBL" id="QNE78941.1"/>
    </source>
</evidence>
<protein>
    <recommendedName>
        <fullName evidence="4">SDR family NAD(P)-dependent oxidoreductase</fullName>
    </recommendedName>
</protein>
<dbReference type="AlphaFoldDB" id="A0A7G7BUC6"/>
<keyword evidence="3" id="KW-1185">Reference proteome</keyword>
<evidence type="ECO:0000313" key="3">
    <source>
        <dbReference type="Proteomes" id="UP000515307"/>
    </source>
</evidence>
<dbReference type="InterPro" id="IPR036291">
    <property type="entry name" value="NAD(P)-bd_dom_sf"/>
</dbReference>